<evidence type="ECO:0000256" key="2">
    <source>
        <dbReference type="ARBA" id="ARBA00022737"/>
    </source>
</evidence>
<keyword evidence="3" id="KW-0833">Ubl conjugation pathway</keyword>
<evidence type="ECO:0000313" key="8">
    <source>
        <dbReference type="Proteomes" id="UP000298493"/>
    </source>
</evidence>
<keyword evidence="7" id="KW-0436">Ligase</keyword>
<protein>
    <submittedName>
        <fullName evidence="7">Ubiquitin ligase complex F-box protein GRR1</fullName>
    </submittedName>
</protein>
<dbReference type="AlphaFoldDB" id="A0A4Z1P563"/>
<feature type="compositionally biased region" description="Low complexity" evidence="4">
    <location>
        <begin position="587"/>
        <end position="599"/>
    </location>
</feature>
<sequence length="677" mass="74883">MMRTSRDMSRRYSDGNRSSSSASTSPERDFDDDDNDYPMLHDNDSKSSLALSIPEELSSSAAREIAERQRLSPISKLPAELMISIFQKLSSTRDLKHCMLVSRDWASNSVGLLWHRPQTGSWNAIQSVVVSLRSAHSSFDYDRLVKRLNLATLGNQVSDGSLQPFQNCNRIERLTLTGCTKLTDLSVVQMIKGNSSLLALDVTALDGVTDKTMDAVAEYCYRLQGLNITACRQISDESLVNVARRCRHLKRLKFNECRQLTDKSIIAFATNCPQLLEIDLHNCSQVEDEAVTALISEGPNLRELRLAHCTRITDNAFLNLPFETSFETLRILDLTDCGELQDAGVQKIISAAPRLRNLVLAKCRQITDRAVVAITKLGKNLHYIHLGHCARITDAGVIQLVKICTRIRYIDLACCTNLTDHSVTQLATLPKLKRIGLVKCNAITERSILALAKPKQSDPPALSSLERVHLSYCTNLTVPGIAALLNNCPRLTHLSLTGVQAFLHERLTTFCRPAPMEFNDHQREVFCVFSNDGVRRLRNYLNQQARSPAPYDGEGTMYDDSDADVHGPLGNHNNAQILLPLAHTGYPAPAQSQPHQPHTLLPPPPPPAPQIHQTLFNQLPPLTIPPPQALSGEGSPNAMSPTNDAPLTLDDDDNFGDVSDMLIGDGNEMLLDPNTES</sequence>
<evidence type="ECO:0000256" key="1">
    <source>
        <dbReference type="ARBA" id="ARBA00022614"/>
    </source>
</evidence>
<dbReference type="GO" id="GO:0005737">
    <property type="term" value="C:cytoplasm"/>
    <property type="evidence" value="ECO:0007669"/>
    <property type="project" value="TreeGrafter"/>
</dbReference>
<dbReference type="PANTHER" id="PTHR13382:SF67">
    <property type="entry name" value="SCF E3 UBIQUITIN LIGASE COMPLEX F-BOX PROTEIN POF2"/>
    <property type="match status" value="1"/>
</dbReference>
<evidence type="ECO:0000256" key="4">
    <source>
        <dbReference type="SAM" id="MobiDB-lite"/>
    </source>
</evidence>
<feature type="domain" description="F-box/LRR-repeat protein 15-like leucin rich repeat" evidence="6">
    <location>
        <begin position="245"/>
        <end position="375"/>
    </location>
</feature>
<evidence type="ECO:0000259" key="6">
    <source>
        <dbReference type="Pfam" id="PF25372"/>
    </source>
</evidence>
<keyword evidence="1" id="KW-0433">Leucine-rich repeat</keyword>
<dbReference type="InterPro" id="IPR050648">
    <property type="entry name" value="F-box_LRR-repeat"/>
</dbReference>
<dbReference type="InterPro" id="IPR001810">
    <property type="entry name" value="F-box_dom"/>
</dbReference>
<dbReference type="SMART" id="SM00367">
    <property type="entry name" value="LRR_CC"/>
    <property type="match status" value="11"/>
</dbReference>
<dbReference type="EMBL" id="SNSC02000005">
    <property type="protein sequence ID" value="TID24087.1"/>
    <property type="molecule type" value="Genomic_DNA"/>
</dbReference>
<dbReference type="InterPro" id="IPR057207">
    <property type="entry name" value="FBXL15_LRR"/>
</dbReference>
<dbReference type="InterPro" id="IPR032675">
    <property type="entry name" value="LRR_dom_sf"/>
</dbReference>
<dbReference type="SUPFAM" id="SSF52047">
    <property type="entry name" value="RNI-like"/>
    <property type="match status" value="2"/>
</dbReference>
<evidence type="ECO:0000256" key="3">
    <source>
        <dbReference type="ARBA" id="ARBA00022786"/>
    </source>
</evidence>
<dbReference type="InterPro" id="IPR006553">
    <property type="entry name" value="Leu-rich_rpt_Cys-con_subtyp"/>
</dbReference>
<dbReference type="Pfam" id="PF12937">
    <property type="entry name" value="F-box-like"/>
    <property type="match status" value="1"/>
</dbReference>
<feature type="compositionally biased region" description="Pro residues" evidence="4">
    <location>
        <begin position="600"/>
        <end position="609"/>
    </location>
</feature>
<dbReference type="Pfam" id="PF13516">
    <property type="entry name" value="LRR_6"/>
    <property type="match status" value="1"/>
</dbReference>
<gene>
    <name evidence="7" type="ORF">E6O75_ATG02452</name>
</gene>
<dbReference type="GO" id="GO:0019005">
    <property type="term" value="C:SCF ubiquitin ligase complex"/>
    <property type="evidence" value="ECO:0007669"/>
    <property type="project" value="UniProtKB-ARBA"/>
</dbReference>
<dbReference type="Proteomes" id="UP000298493">
    <property type="component" value="Unassembled WGS sequence"/>
</dbReference>
<dbReference type="OrthoDB" id="10257471at2759"/>
<dbReference type="InterPro" id="IPR036047">
    <property type="entry name" value="F-box-like_dom_sf"/>
</dbReference>
<dbReference type="Pfam" id="PF25372">
    <property type="entry name" value="DUF7885"/>
    <property type="match status" value="2"/>
</dbReference>
<feature type="region of interest" description="Disordered" evidence="4">
    <location>
        <begin position="1"/>
        <end position="45"/>
    </location>
</feature>
<dbReference type="STRING" id="86259.A0A4Z1P563"/>
<dbReference type="GO" id="GO:0016874">
    <property type="term" value="F:ligase activity"/>
    <property type="evidence" value="ECO:0007669"/>
    <property type="project" value="UniProtKB-KW"/>
</dbReference>
<keyword evidence="8" id="KW-1185">Reference proteome</keyword>
<reference evidence="7 8" key="1">
    <citation type="submission" date="2019-04" db="EMBL/GenBank/DDBJ databases">
        <title>High contiguity whole genome sequence and gene annotation resource for two Venturia nashicola isolates.</title>
        <authorList>
            <person name="Prokchorchik M."/>
            <person name="Won K."/>
            <person name="Lee Y."/>
            <person name="Choi E.D."/>
            <person name="Segonzac C."/>
            <person name="Sohn K.H."/>
        </authorList>
    </citation>
    <scope>NUCLEOTIDE SEQUENCE [LARGE SCALE GENOMIC DNA]</scope>
    <source>
        <strain evidence="7 8">PRI2</strain>
    </source>
</reference>
<keyword evidence="2" id="KW-0677">Repeat</keyword>
<feature type="region of interest" description="Disordered" evidence="4">
    <location>
        <begin position="585"/>
        <end position="677"/>
    </location>
</feature>
<feature type="domain" description="F-box/LRR-repeat protein 15-like leucin rich repeat" evidence="6">
    <location>
        <begin position="147"/>
        <end position="242"/>
    </location>
</feature>
<accession>A0A4Z1P563</accession>
<proteinExistence type="predicted"/>
<name>A0A4Z1P563_9PEZI</name>
<dbReference type="PANTHER" id="PTHR13382">
    <property type="entry name" value="MITOCHONDRIAL ATP SYNTHASE COUPLING FACTOR B"/>
    <property type="match status" value="1"/>
</dbReference>
<feature type="compositionally biased region" description="Basic and acidic residues" evidence="4">
    <location>
        <begin position="1"/>
        <end position="14"/>
    </location>
</feature>
<dbReference type="InterPro" id="IPR001611">
    <property type="entry name" value="Leu-rich_rpt"/>
</dbReference>
<organism evidence="7 8">
    <name type="scientific">Venturia nashicola</name>
    <dbReference type="NCBI Taxonomy" id="86259"/>
    <lineage>
        <taxon>Eukaryota</taxon>
        <taxon>Fungi</taxon>
        <taxon>Dikarya</taxon>
        <taxon>Ascomycota</taxon>
        <taxon>Pezizomycotina</taxon>
        <taxon>Dothideomycetes</taxon>
        <taxon>Pleosporomycetidae</taxon>
        <taxon>Venturiales</taxon>
        <taxon>Venturiaceae</taxon>
        <taxon>Venturia</taxon>
    </lineage>
</organism>
<dbReference type="FunFam" id="3.80.10.10:FF:000251">
    <property type="entry name" value="Ubiquitin ligase complex F-box protein GRR1"/>
    <property type="match status" value="1"/>
</dbReference>
<dbReference type="SUPFAM" id="SSF81383">
    <property type="entry name" value="F-box domain"/>
    <property type="match status" value="1"/>
</dbReference>
<evidence type="ECO:0000259" key="5">
    <source>
        <dbReference type="Pfam" id="PF12937"/>
    </source>
</evidence>
<feature type="compositionally biased region" description="Low complexity" evidence="4">
    <location>
        <begin position="15"/>
        <end position="25"/>
    </location>
</feature>
<feature type="domain" description="F-box" evidence="5">
    <location>
        <begin position="74"/>
        <end position="117"/>
    </location>
</feature>
<comment type="caution">
    <text evidence="7">The sequence shown here is derived from an EMBL/GenBank/DDBJ whole genome shotgun (WGS) entry which is preliminary data.</text>
</comment>
<dbReference type="Gene3D" id="3.80.10.10">
    <property type="entry name" value="Ribonuclease Inhibitor"/>
    <property type="match status" value="3"/>
</dbReference>
<evidence type="ECO:0000313" key="7">
    <source>
        <dbReference type="EMBL" id="TID24087.1"/>
    </source>
</evidence>